<dbReference type="Proteomes" id="UP000597338">
    <property type="component" value="Unassembled WGS sequence"/>
</dbReference>
<evidence type="ECO:0000313" key="3">
    <source>
        <dbReference type="Proteomes" id="UP000597338"/>
    </source>
</evidence>
<keyword evidence="3" id="KW-1185">Reference proteome</keyword>
<dbReference type="InterPro" id="IPR051043">
    <property type="entry name" value="Sulfatase_Mod_Factor_Kinase"/>
</dbReference>
<sequence length="335" mass="37999">MGYWFPWSTSDMLICCLLPLLAFGQLIAQETDFSDYQQPLPGSDLFIDMVAIQGGVFKMGSPADEKGRRTDEGPQVDVRVAPFWIGKYEISWDIYEYFIYESGDPTVAQESALQDVDGITRPTPPYLDMTMGMGKEGKPAIAMTHYNAIQFCRWLYTRTGVFYRLPTEAEWEYACRAGAETAFFFGDNGDDLGDYAWYAANSEGKTHVIGTKKPNAWGLYDMLGNVCEWTFDQYAPTSYKQWGKVEPIDNPVNPPVELYPHAVRGGSFQDEAENLRSAARAYSDPSWKELDPQTPKSNWWFPFTPFVGLRIVRPAVQPSPAEIEAYYTIEPIPEY</sequence>
<proteinExistence type="predicted"/>
<dbReference type="InterPro" id="IPR005532">
    <property type="entry name" value="SUMF_dom"/>
</dbReference>
<dbReference type="InterPro" id="IPR042095">
    <property type="entry name" value="SUMF_sf"/>
</dbReference>
<evidence type="ECO:0000259" key="1">
    <source>
        <dbReference type="Pfam" id="PF03781"/>
    </source>
</evidence>
<dbReference type="InterPro" id="IPR016187">
    <property type="entry name" value="CTDL_fold"/>
</dbReference>
<organism evidence="2 3">
    <name type="scientific">Parapedobacter defluvii</name>
    <dbReference type="NCBI Taxonomy" id="2045106"/>
    <lineage>
        <taxon>Bacteria</taxon>
        <taxon>Pseudomonadati</taxon>
        <taxon>Bacteroidota</taxon>
        <taxon>Sphingobacteriia</taxon>
        <taxon>Sphingobacteriales</taxon>
        <taxon>Sphingobacteriaceae</taxon>
        <taxon>Parapedobacter</taxon>
    </lineage>
</organism>
<dbReference type="EMBL" id="BMIK01000001">
    <property type="protein sequence ID" value="GGC15407.1"/>
    <property type="molecule type" value="Genomic_DNA"/>
</dbReference>
<dbReference type="Gene3D" id="3.90.1580.10">
    <property type="entry name" value="paralog of FGE (formylglycine-generating enzyme)"/>
    <property type="match status" value="1"/>
</dbReference>
<feature type="domain" description="Sulfatase-modifying factor enzyme-like" evidence="1">
    <location>
        <begin position="48"/>
        <end position="285"/>
    </location>
</feature>
<name>A0ABQ1KYU3_9SPHI</name>
<dbReference type="SUPFAM" id="SSF56436">
    <property type="entry name" value="C-type lectin-like"/>
    <property type="match status" value="1"/>
</dbReference>
<evidence type="ECO:0000313" key="2">
    <source>
        <dbReference type="EMBL" id="GGC15407.1"/>
    </source>
</evidence>
<comment type="caution">
    <text evidence="2">The sequence shown here is derived from an EMBL/GenBank/DDBJ whole genome shotgun (WGS) entry which is preliminary data.</text>
</comment>
<accession>A0ABQ1KYU3</accession>
<protein>
    <recommendedName>
        <fullName evidence="1">Sulfatase-modifying factor enzyme-like domain-containing protein</fullName>
    </recommendedName>
</protein>
<gene>
    <name evidence="2" type="ORF">GCM10011386_04000</name>
</gene>
<reference evidence="3" key="1">
    <citation type="journal article" date="2019" name="Int. J. Syst. Evol. Microbiol.">
        <title>The Global Catalogue of Microorganisms (GCM) 10K type strain sequencing project: providing services to taxonomists for standard genome sequencing and annotation.</title>
        <authorList>
            <consortium name="The Broad Institute Genomics Platform"/>
            <consortium name="The Broad Institute Genome Sequencing Center for Infectious Disease"/>
            <person name="Wu L."/>
            <person name="Ma J."/>
        </authorList>
    </citation>
    <scope>NUCLEOTIDE SEQUENCE [LARGE SCALE GENOMIC DNA]</scope>
    <source>
        <strain evidence="3">CGMCC 1.15342</strain>
    </source>
</reference>
<dbReference type="PANTHER" id="PTHR23150">
    <property type="entry name" value="SULFATASE MODIFYING FACTOR 1, 2"/>
    <property type="match status" value="1"/>
</dbReference>
<dbReference type="Pfam" id="PF03781">
    <property type="entry name" value="FGE-sulfatase"/>
    <property type="match status" value="1"/>
</dbReference>
<dbReference type="PANTHER" id="PTHR23150:SF19">
    <property type="entry name" value="FORMYLGLYCINE-GENERATING ENZYME"/>
    <property type="match status" value="1"/>
</dbReference>